<protein>
    <submittedName>
        <fullName evidence="1">CesT family type III secretion system chaperone</fullName>
    </submittedName>
</protein>
<comment type="caution">
    <text evidence="1">The sequence shown here is derived from an EMBL/GenBank/DDBJ whole genome shotgun (WGS) entry which is preliminary data.</text>
</comment>
<accession>A0ABT0PCA1</accession>
<dbReference type="Pfam" id="PF05932">
    <property type="entry name" value="CesT"/>
    <property type="match status" value="1"/>
</dbReference>
<reference evidence="1 2" key="1">
    <citation type="submission" date="2022-05" db="EMBL/GenBank/DDBJ databases">
        <authorList>
            <person name="Park J.-S."/>
        </authorList>
    </citation>
    <scope>NUCLEOTIDE SEQUENCE [LARGE SCALE GENOMIC DNA]</scope>
    <source>
        <strain evidence="1 2">2012CJ34-2</strain>
    </source>
</reference>
<proteinExistence type="predicted"/>
<keyword evidence="2" id="KW-1185">Reference proteome</keyword>
<organism evidence="1 2">
    <name type="scientific">Parendozoicomonas callyspongiae</name>
    <dbReference type="NCBI Taxonomy" id="2942213"/>
    <lineage>
        <taxon>Bacteria</taxon>
        <taxon>Pseudomonadati</taxon>
        <taxon>Pseudomonadota</taxon>
        <taxon>Gammaproteobacteria</taxon>
        <taxon>Oceanospirillales</taxon>
        <taxon>Endozoicomonadaceae</taxon>
        <taxon>Parendozoicomonas</taxon>
    </lineage>
</organism>
<dbReference type="InterPro" id="IPR010261">
    <property type="entry name" value="Tir_chaperone"/>
</dbReference>
<evidence type="ECO:0000313" key="2">
    <source>
        <dbReference type="Proteomes" id="UP001203338"/>
    </source>
</evidence>
<gene>
    <name evidence="1" type="ORF">M3P05_03500</name>
</gene>
<dbReference type="EMBL" id="JAMFLX010000003">
    <property type="protein sequence ID" value="MCL6269007.1"/>
    <property type="molecule type" value="Genomic_DNA"/>
</dbReference>
<evidence type="ECO:0000313" key="1">
    <source>
        <dbReference type="EMBL" id="MCL6269007.1"/>
    </source>
</evidence>
<sequence length="141" mass="15156">MDLDELMTRFASNNGIDKPDSTDGKYLIAMEGVGINCFSEAGKLCLMADIAPVSKSGGQRGADSRLLLDKSLGVIRNQRSSITLDEETGQYKLYQRVAMDQVSPESFQEMIEAFGGCSLYYKGLFGKSPSGPAPAGGIMMP</sequence>
<dbReference type="SUPFAM" id="SSF69635">
    <property type="entry name" value="Type III secretory system chaperone-like"/>
    <property type="match status" value="1"/>
</dbReference>
<dbReference type="RefSeq" id="WP_249697836.1">
    <property type="nucleotide sequence ID" value="NZ_JAMFLX010000003.1"/>
</dbReference>
<dbReference type="CDD" id="cd17027">
    <property type="entry name" value="T3SC_IA_YscB_AscB-like"/>
    <property type="match status" value="1"/>
</dbReference>
<name>A0ABT0PCA1_9GAMM</name>
<dbReference type="Proteomes" id="UP001203338">
    <property type="component" value="Unassembled WGS sequence"/>
</dbReference>
<dbReference type="Gene3D" id="3.30.1460.10">
    <property type="match status" value="1"/>
</dbReference>